<name>A0A645HGC1_9ZZZZ</name>
<reference evidence="1" key="1">
    <citation type="submission" date="2019-08" db="EMBL/GenBank/DDBJ databases">
        <authorList>
            <person name="Kucharzyk K."/>
            <person name="Murdoch R.W."/>
            <person name="Higgins S."/>
            <person name="Loffler F."/>
        </authorList>
    </citation>
    <scope>NUCLEOTIDE SEQUENCE</scope>
</reference>
<dbReference type="AlphaFoldDB" id="A0A645HGC1"/>
<evidence type="ECO:0000313" key="1">
    <source>
        <dbReference type="EMBL" id="MPN35164.1"/>
    </source>
</evidence>
<dbReference type="EMBL" id="VSSQ01088576">
    <property type="protein sequence ID" value="MPN35164.1"/>
    <property type="molecule type" value="Genomic_DNA"/>
</dbReference>
<organism evidence="1">
    <name type="scientific">bioreactor metagenome</name>
    <dbReference type="NCBI Taxonomy" id="1076179"/>
    <lineage>
        <taxon>unclassified sequences</taxon>
        <taxon>metagenomes</taxon>
        <taxon>ecological metagenomes</taxon>
    </lineage>
</organism>
<accession>A0A645HGC1</accession>
<sequence length="149" mass="17448">MLFHLAYATSVCNHRLKIYNLVLLSFYHFEQLRLLAKLSAKYADKHHKFVHLVSIIVLQVLHILPRLSCSDIQDLLRQTFSCYSKVPKSLYDKVAHNFSHQSHTFHSFPSQVPFLVHQYDLSNQLIGHVKRKSSTKVDFSSLKYPLYPH</sequence>
<proteinExistence type="predicted"/>
<comment type="caution">
    <text evidence="1">The sequence shown here is derived from an EMBL/GenBank/DDBJ whole genome shotgun (WGS) entry which is preliminary data.</text>
</comment>
<gene>
    <name evidence="1" type="ORF">SDC9_182659</name>
</gene>
<protein>
    <submittedName>
        <fullName evidence="1">Uncharacterized protein</fullName>
    </submittedName>
</protein>